<dbReference type="HOGENOM" id="CLU_625388_0_0_6"/>
<dbReference type="PANTHER" id="PTHR32309">
    <property type="entry name" value="TYROSINE-PROTEIN KINASE"/>
    <property type="match status" value="1"/>
</dbReference>
<keyword evidence="4 6" id="KW-1133">Transmembrane helix</keyword>
<sequence>MPSSQLPGASPSEIDIVQLFQQLWASKWLIALIAALATAAALAYALLAVPTYQVDVLLRPIQTKALEAVNVKGLYALTPREALDRVGNELAAYSGRLEYFEAHPELFQQLNAEGLSPEQAFWKFNQDAFSMQQADLKKDPQAAPFFRLSMQYPQGMDGAAILNGMLASTIENERQRILDDLQARIDGRLQFLEQDIEGKRASYQATKEGKIARLLEADSIRRAGLEDELKALRGRLKMVRDSRIQQLNEAIQIATRLGIVKPTTPGALGEVGQDGSRSVFRTEVNNQQIPLYFMGVDALTAERDTLLKRKGDDFTEPRVAKIQQELRQLENNREVQYLQARKGEERFFENIDKLRGEQARLKTLKASELKIELVRIDQKASTPLKPIKPRKALVVALGLLGGLVFGVLVALVRAMLRAPRQRVQEDSLPPGVVSLDRSLSGT</sequence>
<dbReference type="FunFam" id="3.30.1890.10:FF:000005">
    <property type="entry name" value="Chain length determinant protein"/>
    <property type="match status" value="1"/>
</dbReference>
<dbReference type="Gene3D" id="3.30.1890.10">
    <property type="entry name" value="FepE-like"/>
    <property type="match status" value="2"/>
</dbReference>
<dbReference type="EMBL" id="CP000438">
    <property type="protein sequence ID" value="ABJ10097.1"/>
    <property type="molecule type" value="Genomic_DNA"/>
</dbReference>
<evidence type="ECO:0000256" key="4">
    <source>
        <dbReference type="ARBA" id="ARBA00022989"/>
    </source>
</evidence>
<feature type="domain" description="Tyrosine-protein kinase G-rich" evidence="8">
    <location>
        <begin position="368"/>
        <end position="415"/>
    </location>
</feature>
<evidence type="ECO:0008006" key="11">
    <source>
        <dbReference type="Google" id="ProtNLM"/>
    </source>
</evidence>
<dbReference type="InterPro" id="IPR003856">
    <property type="entry name" value="LPS_length_determ_N"/>
</dbReference>
<keyword evidence="5 6" id="KW-0472">Membrane</keyword>
<dbReference type="Proteomes" id="UP000000653">
    <property type="component" value="Chromosome"/>
</dbReference>
<evidence type="ECO:0000313" key="10">
    <source>
        <dbReference type="Proteomes" id="UP000000653"/>
    </source>
</evidence>
<reference evidence="9 10" key="1">
    <citation type="journal article" date="2006" name="Genome Biol.">
        <title>Genomic analysis reveals that Pseudomonas aeruginosa virulence is combinatorial.</title>
        <authorList>
            <person name="Lee D.G."/>
            <person name="Urbach J.M."/>
            <person name="Wu G."/>
            <person name="Liberati N.T."/>
            <person name="Feinbaum R.L."/>
            <person name="Miyata S."/>
            <person name="Diggins L.T."/>
            <person name="He J."/>
            <person name="Saucier M."/>
            <person name="Deziel E."/>
            <person name="Friedman L."/>
            <person name="Li L."/>
            <person name="Grills G."/>
            <person name="Montgomery K."/>
            <person name="Kucherlapati R."/>
            <person name="Rahme L.G."/>
            <person name="Ausubel F.M."/>
        </authorList>
    </citation>
    <scope>NUCLEOTIDE SEQUENCE [LARGE SCALE GENOMIC DNA]</scope>
    <source>
        <strain evidence="9 10">UCBPP-PA14</strain>
    </source>
</reference>
<accession>A0A0H2Z748</accession>
<dbReference type="FunFam" id="3.30.1890.10:FF:000007">
    <property type="entry name" value="Chain-length determining protein"/>
    <property type="match status" value="1"/>
</dbReference>
<keyword evidence="3 6" id="KW-0812">Transmembrane</keyword>
<dbReference type="GO" id="GO:0005886">
    <property type="term" value="C:plasma membrane"/>
    <property type="evidence" value="ECO:0007669"/>
    <property type="project" value="UniProtKB-SubCell"/>
</dbReference>
<feature type="domain" description="Polysaccharide chain length determinant N-terminal" evidence="7">
    <location>
        <begin position="13"/>
        <end position="75"/>
    </location>
</feature>
<evidence type="ECO:0000256" key="6">
    <source>
        <dbReference type="SAM" id="Phobius"/>
    </source>
</evidence>
<evidence type="ECO:0000259" key="8">
    <source>
        <dbReference type="Pfam" id="PF13807"/>
    </source>
</evidence>
<proteinExistence type="predicted"/>
<dbReference type="KEGG" id="pau:PA14_52130"/>
<evidence type="ECO:0000259" key="7">
    <source>
        <dbReference type="Pfam" id="PF02706"/>
    </source>
</evidence>
<dbReference type="InterPro" id="IPR032807">
    <property type="entry name" value="GNVR"/>
</dbReference>
<dbReference type="RefSeq" id="WP_003140792.1">
    <property type="nucleotide sequence ID" value="NC_008463.1"/>
</dbReference>
<name>A0A0H2Z748_PSEAB</name>
<evidence type="ECO:0000256" key="2">
    <source>
        <dbReference type="ARBA" id="ARBA00022475"/>
    </source>
</evidence>
<evidence type="ECO:0000256" key="3">
    <source>
        <dbReference type="ARBA" id="ARBA00022692"/>
    </source>
</evidence>
<feature type="transmembrane region" description="Helical" evidence="6">
    <location>
        <begin position="28"/>
        <end position="49"/>
    </location>
</feature>
<dbReference type="AlphaFoldDB" id="A0A0H2Z748"/>
<dbReference type="BioCyc" id="PAER208963:G1G74-4387-MONOMER"/>
<dbReference type="Pfam" id="PF13807">
    <property type="entry name" value="GNVR"/>
    <property type="match status" value="1"/>
</dbReference>
<dbReference type="InterPro" id="IPR050445">
    <property type="entry name" value="Bact_polysacc_biosynth/exp"/>
</dbReference>
<organism evidence="9 10">
    <name type="scientific">Pseudomonas aeruginosa (strain UCBPP-PA14)</name>
    <dbReference type="NCBI Taxonomy" id="208963"/>
    <lineage>
        <taxon>Bacteria</taxon>
        <taxon>Pseudomonadati</taxon>
        <taxon>Pseudomonadota</taxon>
        <taxon>Gammaproteobacteria</taxon>
        <taxon>Pseudomonadales</taxon>
        <taxon>Pseudomonadaceae</taxon>
        <taxon>Pseudomonas</taxon>
    </lineage>
</organism>
<dbReference type="PANTHER" id="PTHR32309:SF13">
    <property type="entry name" value="FERRIC ENTEROBACTIN TRANSPORT PROTEIN FEPE"/>
    <property type="match status" value="1"/>
</dbReference>
<dbReference type="Pfam" id="PF02706">
    <property type="entry name" value="Wzz"/>
    <property type="match status" value="1"/>
</dbReference>
<protein>
    <recommendedName>
        <fullName evidence="11">Chain-length determining protein</fullName>
    </recommendedName>
</protein>
<feature type="transmembrane region" description="Helical" evidence="6">
    <location>
        <begin position="392"/>
        <end position="412"/>
    </location>
</feature>
<dbReference type="GO" id="GO:0004713">
    <property type="term" value="F:protein tyrosine kinase activity"/>
    <property type="evidence" value="ECO:0007669"/>
    <property type="project" value="TreeGrafter"/>
</dbReference>
<gene>
    <name evidence="9" type="ordered locus">PA14_52130</name>
</gene>
<dbReference type="SUPFAM" id="SSF160355">
    <property type="entry name" value="Bacterial polysaccharide co-polymerase-like"/>
    <property type="match status" value="2"/>
</dbReference>
<evidence type="ECO:0000313" key="9">
    <source>
        <dbReference type="EMBL" id="ABJ10097.1"/>
    </source>
</evidence>
<evidence type="ECO:0000256" key="5">
    <source>
        <dbReference type="ARBA" id="ARBA00023136"/>
    </source>
</evidence>
<comment type="subcellular location">
    <subcellularLocation>
        <location evidence="1">Cell membrane</location>
        <topology evidence="1">Multi-pass membrane protein</topology>
    </subcellularLocation>
</comment>
<evidence type="ECO:0000256" key="1">
    <source>
        <dbReference type="ARBA" id="ARBA00004651"/>
    </source>
</evidence>
<keyword evidence="2" id="KW-1003">Cell membrane</keyword>